<sequence length="65" mass="7288">MEAQVQSRFFVYDNVLYQLYNDSKIMNELILKVAELPALVVGPTTGTLPGIFSACDLQPQYPCAY</sequence>
<reference evidence="1 2" key="1">
    <citation type="journal article" date="2009" name="Stand. Genomic Sci.">
        <title>Complete genome sequence of Dyadobacter fermentans type strain (NS114).</title>
        <authorList>
            <person name="Lang E."/>
            <person name="Lapidus A."/>
            <person name="Chertkov O."/>
            <person name="Brettin T."/>
            <person name="Detter J.C."/>
            <person name="Han C."/>
            <person name="Copeland A."/>
            <person name="Glavina Del Rio T."/>
            <person name="Nolan M."/>
            <person name="Chen F."/>
            <person name="Lucas S."/>
            <person name="Tice H."/>
            <person name="Cheng J.F."/>
            <person name="Land M."/>
            <person name="Hauser L."/>
            <person name="Chang Y.J."/>
            <person name="Jeffries C.D."/>
            <person name="Kopitz M."/>
            <person name="Bruce D."/>
            <person name="Goodwin L."/>
            <person name="Pitluck S."/>
            <person name="Ovchinnikova G."/>
            <person name="Pati A."/>
            <person name="Ivanova N."/>
            <person name="Mavrommatis K."/>
            <person name="Chen A."/>
            <person name="Palaniappan K."/>
            <person name="Chain P."/>
            <person name="Bristow J."/>
            <person name="Eisen J.A."/>
            <person name="Markowitz V."/>
            <person name="Hugenholtz P."/>
            <person name="Goker M."/>
            <person name="Rohde M."/>
            <person name="Kyrpides N.C."/>
            <person name="Klenk H.P."/>
        </authorList>
    </citation>
    <scope>NUCLEOTIDE SEQUENCE [LARGE SCALE GENOMIC DNA]</scope>
    <source>
        <strain evidence="2">ATCC 700827 / DSM 18053 / CIP 107007 / KCTC 52180 / NS114</strain>
    </source>
</reference>
<keyword evidence="2" id="KW-1185">Reference proteome</keyword>
<dbReference type="Proteomes" id="UP000002011">
    <property type="component" value="Chromosome"/>
</dbReference>
<accession>C6VZQ0</accession>
<dbReference type="KEGG" id="dfe:Dfer_2309"/>
<dbReference type="AlphaFoldDB" id="C6VZQ0"/>
<evidence type="ECO:0000313" key="1">
    <source>
        <dbReference type="EMBL" id="ACT93528.1"/>
    </source>
</evidence>
<dbReference type="HOGENOM" id="CLU_2842762_0_0_10"/>
<proteinExistence type="predicted"/>
<dbReference type="EMBL" id="CP001619">
    <property type="protein sequence ID" value="ACT93528.1"/>
    <property type="molecule type" value="Genomic_DNA"/>
</dbReference>
<name>C6VZQ0_DYAFD</name>
<organism evidence="1 2">
    <name type="scientific">Dyadobacter fermentans (strain ATCC 700827 / DSM 18053 / CIP 107007 / KCTC 52180 / NS114)</name>
    <dbReference type="NCBI Taxonomy" id="471854"/>
    <lineage>
        <taxon>Bacteria</taxon>
        <taxon>Pseudomonadati</taxon>
        <taxon>Bacteroidota</taxon>
        <taxon>Cytophagia</taxon>
        <taxon>Cytophagales</taxon>
        <taxon>Spirosomataceae</taxon>
        <taxon>Dyadobacter</taxon>
    </lineage>
</organism>
<evidence type="ECO:0000313" key="2">
    <source>
        <dbReference type="Proteomes" id="UP000002011"/>
    </source>
</evidence>
<gene>
    <name evidence="1" type="ordered locus">Dfer_2309</name>
</gene>
<protein>
    <submittedName>
        <fullName evidence="1">Uncharacterized protein</fullName>
    </submittedName>
</protein>